<organism evidence="1 2">
    <name type="scientific">Rhodococcus coprophilus</name>
    <dbReference type="NCBI Taxonomy" id="38310"/>
    <lineage>
        <taxon>Bacteria</taxon>
        <taxon>Bacillati</taxon>
        <taxon>Actinomycetota</taxon>
        <taxon>Actinomycetes</taxon>
        <taxon>Mycobacteriales</taxon>
        <taxon>Nocardiaceae</taxon>
        <taxon>Rhodococcus</taxon>
    </lineage>
</organism>
<reference evidence="1 2" key="1">
    <citation type="submission" date="2018-06" db="EMBL/GenBank/DDBJ databases">
        <authorList>
            <consortium name="Pathogen Informatics"/>
            <person name="Doyle S."/>
        </authorList>
    </citation>
    <scope>NUCLEOTIDE SEQUENCE [LARGE SCALE GENOMIC DNA]</scope>
    <source>
        <strain evidence="1 2">NCTC10994</strain>
    </source>
</reference>
<dbReference type="SUPFAM" id="SSF48613">
    <property type="entry name" value="Heme oxygenase-like"/>
    <property type="match status" value="1"/>
</dbReference>
<dbReference type="InterPro" id="IPR016084">
    <property type="entry name" value="Haem_Oase-like_multi-hlx"/>
</dbReference>
<dbReference type="EMBL" id="LS483468">
    <property type="protein sequence ID" value="SQI28801.1"/>
    <property type="molecule type" value="Genomic_DNA"/>
</dbReference>
<dbReference type="KEGG" id="rcr:NCTC10994_00554"/>
<dbReference type="Gene3D" id="1.20.910.10">
    <property type="entry name" value="Heme oxygenase-like"/>
    <property type="match status" value="1"/>
</dbReference>
<dbReference type="Proteomes" id="UP000249091">
    <property type="component" value="Chromosome 1"/>
</dbReference>
<accession>A0A2X4TNQ0</accession>
<sequence length="344" mass="37927">MPRSYELPPHVLPTPRGSVSEAVIAALSTDPSDRVLLPTVSGTDPLGEDAQSALYTCYELHYQGFSTVDDAWEWQPDLIRMRTQLERLFLGALRDLVPSGDDALGEMDSMSETPETGTGPSWHLRDHGTWPQMQEYFAHRSLYHLKEGDPQAWVIPRLTGQAKAAFTAVEFDEYGGGRGDRMHSEMFAALLSAAGLNPAYLAYLDEVPAETMATVNLMSLFGLHRALRGAAVGHFAAAEITSSPGCHRLVEALHRLRAPEPCVRFYEEHVEADAVHELVLRTDVVEDLLDREPALAADVVFGMRAFDYVEELFADRLMDAWSAGRSSMVTGGSIVSSESGYPRM</sequence>
<dbReference type="Pfam" id="PF14518">
    <property type="entry name" value="Haem_oxygenas_2"/>
    <property type="match status" value="1"/>
</dbReference>
<name>A0A2X4TNQ0_9NOCA</name>
<gene>
    <name evidence="1" type="ORF">NCTC10994_00554</name>
</gene>
<evidence type="ECO:0008006" key="3">
    <source>
        <dbReference type="Google" id="ProtNLM"/>
    </source>
</evidence>
<keyword evidence="2" id="KW-1185">Reference proteome</keyword>
<evidence type="ECO:0000313" key="1">
    <source>
        <dbReference type="EMBL" id="SQI28801.1"/>
    </source>
</evidence>
<dbReference type="RefSeq" id="WP_072698271.1">
    <property type="nucleotide sequence ID" value="NZ_JAFBBL010000001.1"/>
</dbReference>
<dbReference type="SMART" id="SM01236">
    <property type="entry name" value="Haem_oxygenase_2"/>
    <property type="match status" value="1"/>
</dbReference>
<dbReference type="STRING" id="1219011.GCA_001895045_00274"/>
<evidence type="ECO:0000313" key="2">
    <source>
        <dbReference type="Proteomes" id="UP000249091"/>
    </source>
</evidence>
<proteinExistence type="predicted"/>
<dbReference type="AlphaFoldDB" id="A0A2X4TNQ0"/>
<protein>
    <recommendedName>
        <fullName evidence="3">Iron-containing redox enzyme family protein</fullName>
    </recommendedName>
</protein>